<evidence type="ECO:0000313" key="3">
    <source>
        <dbReference type="EMBL" id="CAI5440521.1"/>
    </source>
</evidence>
<feature type="compositionally biased region" description="Polar residues" evidence="2">
    <location>
        <begin position="204"/>
        <end position="220"/>
    </location>
</feature>
<dbReference type="EMBL" id="CANHGI010000001">
    <property type="protein sequence ID" value="CAI5440521.1"/>
    <property type="molecule type" value="Genomic_DNA"/>
</dbReference>
<accession>A0A9P1I933</accession>
<dbReference type="PROSITE" id="PS50297">
    <property type="entry name" value="ANK_REP_REGION"/>
    <property type="match status" value="1"/>
</dbReference>
<organism evidence="3 4">
    <name type="scientific">Caenorhabditis angaria</name>
    <dbReference type="NCBI Taxonomy" id="860376"/>
    <lineage>
        <taxon>Eukaryota</taxon>
        <taxon>Metazoa</taxon>
        <taxon>Ecdysozoa</taxon>
        <taxon>Nematoda</taxon>
        <taxon>Chromadorea</taxon>
        <taxon>Rhabditida</taxon>
        <taxon>Rhabditina</taxon>
        <taxon>Rhabditomorpha</taxon>
        <taxon>Rhabditoidea</taxon>
        <taxon>Rhabditidae</taxon>
        <taxon>Peloderinae</taxon>
        <taxon>Caenorhabditis</taxon>
    </lineage>
</organism>
<dbReference type="Gene3D" id="1.25.40.20">
    <property type="entry name" value="Ankyrin repeat-containing domain"/>
    <property type="match status" value="1"/>
</dbReference>
<feature type="region of interest" description="Disordered" evidence="2">
    <location>
        <begin position="204"/>
        <end position="237"/>
    </location>
</feature>
<evidence type="ECO:0000313" key="4">
    <source>
        <dbReference type="Proteomes" id="UP001152747"/>
    </source>
</evidence>
<protein>
    <submittedName>
        <fullName evidence="3">Uncharacterized protein</fullName>
    </submittedName>
</protein>
<name>A0A9P1I933_9PELO</name>
<dbReference type="OrthoDB" id="71307at2759"/>
<gene>
    <name evidence="3" type="ORF">CAMP_LOCUS3158</name>
</gene>
<dbReference type="InterPro" id="IPR002110">
    <property type="entry name" value="Ankyrin_rpt"/>
</dbReference>
<keyword evidence="4" id="KW-1185">Reference proteome</keyword>
<evidence type="ECO:0000256" key="1">
    <source>
        <dbReference type="PROSITE-ProRule" id="PRU00023"/>
    </source>
</evidence>
<feature type="repeat" description="ANK" evidence="1">
    <location>
        <begin position="89"/>
        <end position="121"/>
    </location>
</feature>
<keyword evidence="1" id="KW-0040">ANK repeat</keyword>
<dbReference type="Proteomes" id="UP001152747">
    <property type="component" value="Unassembled WGS sequence"/>
</dbReference>
<dbReference type="AlphaFoldDB" id="A0A9P1I933"/>
<dbReference type="SMART" id="SM00248">
    <property type="entry name" value="ANK"/>
    <property type="match status" value="2"/>
</dbReference>
<feature type="compositionally biased region" description="Low complexity" evidence="2">
    <location>
        <begin position="221"/>
        <end position="231"/>
    </location>
</feature>
<dbReference type="PROSITE" id="PS50088">
    <property type="entry name" value="ANK_REPEAT"/>
    <property type="match status" value="1"/>
</dbReference>
<dbReference type="Pfam" id="PF13637">
    <property type="entry name" value="Ank_4"/>
    <property type="match status" value="1"/>
</dbReference>
<evidence type="ECO:0000256" key="2">
    <source>
        <dbReference type="SAM" id="MobiDB-lite"/>
    </source>
</evidence>
<proteinExistence type="predicted"/>
<comment type="caution">
    <text evidence="3">The sequence shown here is derived from an EMBL/GenBank/DDBJ whole genome shotgun (WGS) entry which is preliminary data.</text>
</comment>
<reference evidence="3" key="1">
    <citation type="submission" date="2022-11" db="EMBL/GenBank/DDBJ databases">
        <authorList>
            <person name="Kikuchi T."/>
        </authorList>
    </citation>
    <scope>NUCLEOTIDE SEQUENCE</scope>
    <source>
        <strain evidence="3">PS1010</strain>
    </source>
</reference>
<dbReference type="InterPro" id="IPR036770">
    <property type="entry name" value="Ankyrin_rpt-contain_sf"/>
</dbReference>
<sequence>MEPGDGLSHNVLAAILRNSEAKLNFDEEPSFLAPKRANSSILINSESTKDICWKSCGMKWMKVIRSGEVGVVKEMLEDKPDLAQYTPLHGPNSLHLAVAKSDRSIILLLLAKGADINLKDTAGYTCLQKSLLFFENVSLAHFLISQGASMDIRDPDGFTINDYDEDVWPREDRDSADLFSKAQNLLRPKANSLAETSPILLQNSSLKSRPASTPDATISKSSAENSNAENAETMRRGKLRGSWKSFFSSSISK</sequence>
<dbReference type="SUPFAM" id="SSF48403">
    <property type="entry name" value="Ankyrin repeat"/>
    <property type="match status" value="1"/>
</dbReference>